<sequence>MARRCDKAKGSHGQSKGRVEGSLSFIGAGGARRQGREAVRNRAVGLIFSLGAGCQDAARSADATGQRPASIFVSRGRGMRTGMGMVDFGAWGDIFFGEAICRTRAALEGREEWLEEEDGVGVRRLFVVWALAIGMRERRRGRLASGPRLSVLCVRRRPALGWARVSGRT</sequence>
<evidence type="ECO:0000313" key="1">
    <source>
        <dbReference type="EMBL" id="KAF0905512.1"/>
    </source>
</evidence>
<dbReference type="Proteomes" id="UP000479710">
    <property type="component" value="Unassembled WGS sequence"/>
</dbReference>
<protein>
    <submittedName>
        <fullName evidence="1">Uncharacterized protein</fullName>
    </submittedName>
</protein>
<proteinExistence type="predicted"/>
<dbReference type="EMBL" id="SPHZ02000007">
    <property type="protein sequence ID" value="KAF0905512.1"/>
    <property type="molecule type" value="Genomic_DNA"/>
</dbReference>
<organism evidence="1 2">
    <name type="scientific">Oryza meyeriana var. granulata</name>
    <dbReference type="NCBI Taxonomy" id="110450"/>
    <lineage>
        <taxon>Eukaryota</taxon>
        <taxon>Viridiplantae</taxon>
        <taxon>Streptophyta</taxon>
        <taxon>Embryophyta</taxon>
        <taxon>Tracheophyta</taxon>
        <taxon>Spermatophyta</taxon>
        <taxon>Magnoliopsida</taxon>
        <taxon>Liliopsida</taxon>
        <taxon>Poales</taxon>
        <taxon>Poaceae</taxon>
        <taxon>BOP clade</taxon>
        <taxon>Oryzoideae</taxon>
        <taxon>Oryzeae</taxon>
        <taxon>Oryzinae</taxon>
        <taxon>Oryza</taxon>
        <taxon>Oryza meyeriana</taxon>
    </lineage>
</organism>
<gene>
    <name evidence="1" type="ORF">E2562_007315</name>
</gene>
<evidence type="ECO:0000313" key="2">
    <source>
        <dbReference type="Proteomes" id="UP000479710"/>
    </source>
</evidence>
<name>A0A6G1CZG2_9ORYZ</name>
<dbReference type="AlphaFoldDB" id="A0A6G1CZG2"/>
<keyword evidence="2" id="KW-1185">Reference proteome</keyword>
<comment type="caution">
    <text evidence="1">The sequence shown here is derived from an EMBL/GenBank/DDBJ whole genome shotgun (WGS) entry which is preliminary data.</text>
</comment>
<reference evidence="1 2" key="1">
    <citation type="submission" date="2019-11" db="EMBL/GenBank/DDBJ databases">
        <title>Whole genome sequence of Oryza granulata.</title>
        <authorList>
            <person name="Li W."/>
        </authorList>
    </citation>
    <scope>NUCLEOTIDE SEQUENCE [LARGE SCALE GENOMIC DNA]</scope>
    <source>
        <strain evidence="2">cv. Menghai</strain>
        <tissue evidence="1">Leaf</tissue>
    </source>
</reference>
<accession>A0A6G1CZG2</accession>